<keyword evidence="4 5" id="KW-0472">Membrane</keyword>
<dbReference type="InterPro" id="IPR051533">
    <property type="entry name" value="WaaL-like"/>
</dbReference>
<accession>A0ABT1JNK5</accession>
<feature type="transmembrane region" description="Helical" evidence="5">
    <location>
        <begin position="59"/>
        <end position="76"/>
    </location>
</feature>
<keyword evidence="3 5" id="KW-1133">Transmembrane helix</keyword>
<protein>
    <submittedName>
        <fullName evidence="7">O-antigen ligase like membrane protein</fullName>
    </submittedName>
</protein>
<keyword evidence="7" id="KW-0436">Ligase</keyword>
<comment type="caution">
    <text evidence="7">The sequence shown here is derived from an EMBL/GenBank/DDBJ whole genome shotgun (WGS) entry which is preliminary data.</text>
</comment>
<dbReference type="Pfam" id="PF04932">
    <property type="entry name" value="Wzy_C"/>
    <property type="match status" value="1"/>
</dbReference>
<feature type="transmembrane region" description="Helical" evidence="5">
    <location>
        <begin position="121"/>
        <end position="139"/>
    </location>
</feature>
<feature type="transmembrane region" description="Helical" evidence="5">
    <location>
        <begin position="24"/>
        <end position="47"/>
    </location>
</feature>
<dbReference type="GO" id="GO:0016874">
    <property type="term" value="F:ligase activity"/>
    <property type="evidence" value="ECO:0007669"/>
    <property type="project" value="UniProtKB-KW"/>
</dbReference>
<dbReference type="PANTHER" id="PTHR37422">
    <property type="entry name" value="TEICHURONIC ACID BIOSYNTHESIS PROTEIN TUAE"/>
    <property type="match status" value="1"/>
</dbReference>
<dbReference type="EMBL" id="AUBJ02000001">
    <property type="protein sequence ID" value="MCP2333266.1"/>
    <property type="molecule type" value="Genomic_DNA"/>
</dbReference>
<evidence type="ECO:0000256" key="4">
    <source>
        <dbReference type="ARBA" id="ARBA00023136"/>
    </source>
</evidence>
<feature type="transmembrane region" description="Helical" evidence="5">
    <location>
        <begin position="272"/>
        <end position="291"/>
    </location>
</feature>
<organism evidence="7 8">
    <name type="scientific">Actinoalloteichus caeruleus DSM 43889</name>
    <dbReference type="NCBI Taxonomy" id="1120930"/>
    <lineage>
        <taxon>Bacteria</taxon>
        <taxon>Bacillati</taxon>
        <taxon>Actinomycetota</taxon>
        <taxon>Actinomycetes</taxon>
        <taxon>Pseudonocardiales</taxon>
        <taxon>Pseudonocardiaceae</taxon>
        <taxon>Actinoalloteichus</taxon>
        <taxon>Actinoalloteichus cyanogriseus</taxon>
    </lineage>
</organism>
<evidence type="ECO:0000313" key="7">
    <source>
        <dbReference type="EMBL" id="MCP2333266.1"/>
    </source>
</evidence>
<evidence type="ECO:0000256" key="3">
    <source>
        <dbReference type="ARBA" id="ARBA00022989"/>
    </source>
</evidence>
<evidence type="ECO:0000256" key="5">
    <source>
        <dbReference type="SAM" id="Phobius"/>
    </source>
</evidence>
<evidence type="ECO:0000256" key="1">
    <source>
        <dbReference type="ARBA" id="ARBA00004141"/>
    </source>
</evidence>
<evidence type="ECO:0000259" key="6">
    <source>
        <dbReference type="Pfam" id="PF04932"/>
    </source>
</evidence>
<evidence type="ECO:0000256" key="2">
    <source>
        <dbReference type="ARBA" id="ARBA00022692"/>
    </source>
</evidence>
<dbReference type="PANTHER" id="PTHR37422:SF13">
    <property type="entry name" value="LIPOPOLYSACCHARIDE BIOSYNTHESIS PROTEIN PA4999-RELATED"/>
    <property type="match status" value="1"/>
</dbReference>
<keyword evidence="8" id="KW-1185">Reference proteome</keyword>
<evidence type="ECO:0000313" key="8">
    <source>
        <dbReference type="Proteomes" id="UP000791080"/>
    </source>
</evidence>
<feature type="transmembrane region" description="Helical" evidence="5">
    <location>
        <begin position="88"/>
        <end position="109"/>
    </location>
</feature>
<feature type="transmembrane region" description="Helical" evidence="5">
    <location>
        <begin position="232"/>
        <end position="265"/>
    </location>
</feature>
<dbReference type="RefSeq" id="WP_026419639.1">
    <property type="nucleotide sequence ID" value="NZ_AUBJ02000001.1"/>
</dbReference>
<feature type="domain" description="O-antigen ligase-related" evidence="6">
    <location>
        <begin position="238"/>
        <end position="365"/>
    </location>
</feature>
<gene>
    <name evidence="7" type="ORF">G443_003536</name>
</gene>
<feature type="transmembrane region" description="Helical" evidence="5">
    <location>
        <begin position="358"/>
        <end position="376"/>
    </location>
</feature>
<feature type="transmembrane region" description="Helical" evidence="5">
    <location>
        <begin position="430"/>
        <end position="448"/>
    </location>
</feature>
<comment type="subcellular location">
    <subcellularLocation>
        <location evidence="1">Membrane</location>
        <topology evidence="1">Multi-pass membrane protein</topology>
    </subcellularLocation>
</comment>
<proteinExistence type="predicted"/>
<reference evidence="7 8" key="1">
    <citation type="submission" date="2022-06" db="EMBL/GenBank/DDBJ databases">
        <title>Genomic Encyclopedia of Type Strains, Phase I: the one thousand microbial genomes (KMG-I) project.</title>
        <authorList>
            <person name="Kyrpides N."/>
        </authorList>
    </citation>
    <scope>NUCLEOTIDE SEQUENCE [LARGE SCALE GENOMIC DNA]</scope>
    <source>
        <strain evidence="7 8">DSM 43889</strain>
    </source>
</reference>
<feature type="transmembrane region" description="Helical" evidence="5">
    <location>
        <begin position="145"/>
        <end position="169"/>
    </location>
</feature>
<keyword evidence="2 5" id="KW-0812">Transmembrane</keyword>
<feature type="transmembrane region" description="Helical" evidence="5">
    <location>
        <begin position="403"/>
        <end position="424"/>
    </location>
</feature>
<name>A0ABT1JNK5_ACTCY</name>
<dbReference type="Proteomes" id="UP000791080">
    <property type="component" value="Unassembled WGS sequence"/>
</dbReference>
<sequence>MTWGLAERPVSHPLPRGETGTGRWRAPVGAVLAVFALLLALPQNLVVVGGAGGVTPARLLALACLLWWLVAVVGGLRRSTGANPVTRALLGFLVLVLTAHALATLDGGGVGADRIEETDRALLALVPAIGVALLASDGVRGRREVRWVLGALVLGTTASAGAAVVLFTVGVDPRPLLEVPGLELAPLWDADLARGGLVRAMGFAHHPIELAALAAMALPLAIHLAGHGRRPWLWWGCAALLALGVLTTISRTGLLGVAVVLVALLPRIGLRRWVSLGFGLVGALVVVVTAWPRLAEVLAATVLGSRTDNSVRGRLEDYTYVAGRLAEHPWWGQGFGTYLAPPQPYLDNQYLLTLVESGPLGLLGLLVLLATPLLLARRVAGGAVGSGDGDATGEATRDRDTGWALAVALLVGVCCLGTFDALAFPQFQGYLFLLIGLVGAVSSPAVSARARSPRSTDHPTRKG</sequence>
<dbReference type="InterPro" id="IPR007016">
    <property type="entry name" value="O-antigen_ligase-rel_domated"/>
</dbReference>